<dbReference type="EMBL" id="CP029556">
    <property type="protein sequence ID" value="AXA84176.1"/>
    <property type="molecule type" value="Genomic_DNA"/>
</dbReference>
<gene>
    <name evidence="3" type="ORF">DCD74_05210</name>
</gene>
<dbReference type="AlphaFoldDB" id="A0A344J566"/>
<keyword evidence="2" id="KW-0732">Signal</keyword>
<feature type="signal peptide" evidence="2">
    <location>
        <begin position="1"/>
        <end position="29"/>
    </location>
</feature>
<dbReference type="Proteomes" id="UP000251842">
    <property type="component" value="Chromosome"/>
</dbReference>
<evidence type="ECO:0000313" key="4">
    <source>
        <dbReference type="Proteomes" id="UP000251842"/>
    </source>
</evidence>
<dbReference type="KEGG" id="lue:DCD74_05210"/>
<feature type="compositionally biased region" description="Low complexity" evidence="1">
    <location>
        <begin position="29"/>
        <end position="62"/>
    </location>
</feature>
<name>A0A344J566_9GAMM</name>
<reference evidence="4" key="1">
    <citation type="submission" date="2018-05" db="EMBL/GenBank/DDBJ databases">
        <title>Luteimonas pekinense sp. nov., isolated from human Meibomian gland secretions, Beijing, China.</title>
        <authorList>
            <person name="Wen T."/>
            <person name="Bai H."/>
            <person name="Lv H."/>
        </authorList>
    </citation>
    <scope>NUCLEOTIDE SEQUENCE [LARGE SCALE GENOMIC DNA]</scope>
    <source>
        <strain evidence="4">83-4</strain>
    </source>
</reference>
<proteinExistence type="predicted"/>
<evidence type="ECO:0000256" key="1">
    <source>
        <dbReference type="SAM" id="MobiDB-lite"/>
    </source>
</evidence>
<protein>
    <submittedName>
        <fullName evidence="3">Uncharacterized protein</fullName>
    </submittedName>
</protein>
<evidence type="ECO:0000256" key="2">
    <source>
        <dbReference type="SAM" id="SignalP"/>
    </source>
</evidence>
<accession>A0A344J566</accession>
<evidence type="ECO:0000313" key="3">
    <source>
        <dbReference type="EMBL" id="AXA84176.1"/>
    </source>
</evidence>
<dbReference type="PROSITE" id="PS51257">
    <property type="entry name" value="PROKAR_LIPOPROTEIN"/>
    <property type="match status" value="1"/>
</dbReference>
<dbReference type="OrthoDB" id="6057883at2"/>
<sequence>MAARTDRMMAWALAALLTAGCSSPPTAPATPVAPAYVEASASSASQPAEPAAQTTAAASPTTSPTPPSTGEHATDTQVDAAALPEDVREYIVKQRMCRHLKAKADSGEGSPQVTAMICATAGDAAWKALIRKYQGDDTIGSVLLAERPLDSAEPAQP</sequence>
<feature type="region of interest" description="Disordered" evidence="1">
    <location>
        <begin position="22"/>
        <end position="82"/>
    </location>
</feature>
<organism evidence="3 4">
    <name type="scientific">Solilutibacter oculi</name>
    <dbReference type="NCBI Taxonomy" id="2698682"/>
    <lineage>
        <taxon>Bacteria</taxon>
        <taxon>Pseudomonadati</taxon>
        <taxon>Pseudomonadota</taxon>
        <taxon>Gammaproteobacteria</taxon>
        <taxon>Lysobacterales</taxon>
        <taxon>Lysobacteraceae</taxon>
        <taxon>Solilutibacter</taxon>
    </lineage>
</organism>
<keyword evidence="4" id="KW-1185">Reference proteome</keyword>
<feature type="chain" id="PRO_5016923165" evidence="2">
    <location>
        <begin position="30"/>
        <end position="157"/>
    </location>
</feature>